<evidence type="ECO:0000313" key="2">
    <source>
        <dbReference type="EMBL" id="KAF4041538.1"/>
    </source>
</evidence>
<dbReference type="Proteomes" id="UP000602510">
    <property type="component" value="Unassembled WGS sequence"/>
</dbReference>
<comment type="caution">
    <text evidence="2">The sequence shown here is derived from an EMBL/GenBank/DDBJ whole genome shotgun (WGS) entry which is preliminary data.</text>
</comment>
<name>A0A833WGV0_PHYIN</name>
<dbReference type="EMBL" id="WSZM01000120">
    <property type="protein sequence ID" value="KAF4041538.1"/>
    <property type="molecule type" value="Genomic_DNA"/>
</dbReference>
<evidence type="ECO:0000313" key="3">
    <source>
        <dbReference type="Proteomes" id="UP000602510"/>
    </source>
</evidence>
<evidence type="ECO:0000256" key="1">
    <source>
        <dbReference type="SAM" id="MobiDB-lite"/>
    </source>
</evidence>
<sequence length="158" mass="18064">MTQSCAIATLVASCLSVIGTDDWRRIVYYLHKWCEHRGSGRAFCAASLYPDNEDDSQREGMTQDKKINRKRRKSSQSDALSSIAESVAQIVANQTSKAQEKTWAEHTLLLQNQRVAHKLEVLSGMLQRTTEEGKRLAKKVREREIYEHDDSEDEEAHK</sequence>
<feature type="compositionally biased region" description="Acidic residues" evidence="1">
    <location>
        <begin position="149"/>
        <end position="158"/>
    </location>
</feature>
<feature type="compositionally biased region" description="Basic and acidic residues" evidence="1">
    <location>
        <begin position="55"/>
        <end position="66"/>
    </location>
</feature>
<protein>
    <submittedName>
        <fullName evidence="2">Uncharacterized protein</fullName>
    </submittedName>
</protein>
<feature type="region of interest" description="Disordered" evidence="1">
    <location>
        <begin position="52"/>
        <end position="80"/>
    </location>
</feature>
<reference evidence="2" key="1">
    <citation type="submission" date="2020-04" db="EMBL/GenBank/DDBJ databases">
        <title>Hybrid Assembly of Korean Phytophthora infestans isolates.</title>
        <authorList>
            <person name="Prokchorchik M."/>
            <person name="Lee Y."/>
            <person name="Seo J."/>
            <person name="Cho J.-H."/>
            <person name="Park Y.-E."/>
            <person name="Jang D.-C."/>
            <person name="Im J.-S."/>
            <person name="Choi J.-G."/>
            <person name="Park H.-J."/>
            <person name="Lee G.-B."/>
            <person name="Lee Y.-G."/>
            <person name="Hong S.-Y."/>
            <person name="Cho K."/>
            <person name="Sohn K.H."/>
        </authorList>
    </citation>
    <scope>NUCLEOTIDE SEQUENCE</scope>
    <source>
        <strain evidence="2">KR_1_A1</strain>
    </source>
</reference>
<feature type="compositionally biased region" description="Basic and acidic residues" evidence="1">
    <location>
        <begin position="130"/>
        <end position="148"/>
    </location>
</feature>
<proteinExistence type="predicted"/>
<gene>
    <name evidence="2" type="ORF">GN244_ATG06211</name>
</gene>
<dbReference type="AlphaFoldDB" id="A0A833WGV0"/>
<accession>A0A833WGV0</accession>
<organism evidence="2 3">
    <name type="scientific">Phytophthora infestans</name>
    <name type="common">Potato late blight agent</name>
    <name type="synonym">Botrytis infestans</name>
    <dbReference type="NCBI Taxonomy" id="4787"/>
    <lineage>
        <taxon>Eukaryota</taxon>
        <taxon>Sar</taxon>
        <taxon>Stramenopiles</taxon>
        <taxon>Oomycota</taxon>
        <taxon>Peronosporomycetes</taxon>
        <taxon>Peronosporales</taxon>
        <taxon>Peronosporaceae</taxon>
        <taxon>Phytophthora</taxon>
    </lineage>
</organism>
<feature type="region of interest" description="Disordered" evidence="1">
    <location>
        <begin position="130"/>
        <end position="158"/>
    </location>
</feature>
<keyword evidence="3" id="KW-1185">Reference proteome</keyword>